<evidence type="ECO:0000313" key="1">
    <source>
        <dbReference type="EMBL" id="KAH8690480.1"/>
    </source>
</evidence>
<sequence>MKRADESYLPKRMPKGRSRKWPTLVIEVGYSESHQKLVGDVSWWLSQSKGDVLTVLTVDINQRRKEITVEKWSSTQAGRGTSIYRTVLSQEAGQNDIHATNEAPLSIDFNHLFLRDTEGPYERIIEFDLSDLEYLSKQIWKLEFEEWTEDDYF</sequence>
<proteinExistence type="predicted"/>
<evidence type="ECO:0000313" key="2">
    <source>
        <dbReference type="Proteomes" id="UP001201262"/>
    </source>
</evidence>
<dbReference type="Proteomes" id="UP001201262">
    <property type="component" value="Unassembled WGS sequence"/>
</dbReference>
<reference evidence="1" key="1">
    <citation type="submission" date="2021-12" db="EMBL/GenBank/DDBJ databases">
        <title>Convergent genome expansion in fungi linked to evolution of root-endophyte symbiosis.</title>
        <authorList>
            <consortium name="DOE Joint Genome Institute"/>
            <person name="Ke Y.-H."/>
            <person name="Bonito G."/>
            <person name="Liao H.-L."/>
            <person name="Looney B."/>
            <person name="Rojas-Flechas A."/>
            <person name="Nash J."/>
            <person name="Hameed K."/>
            <person name="Schadt C."/>
            <person name="Martin F."/>
            <person name="Crous P.W."/>
            <person name="Miettinen O."/>
            <person name="Magnuson J.K."/>
            <person name="Labbe J."/>
            <person name="Jacobson D."/>
            <person name="Doktycz M.J."/>
            <person name="Veneault-Fourrey C."/>
            <person name="Kuo A."/>
            <person name="Mondo S."/>
            <person name="Calhoun S."/>
            <person name="Riley R."/>
            <person name="Ohm R."/>
            <person name="LaButti K."/>
            <person name="Andreopoulos B."/>
            <person name="Pangilinan J."/>
            <person name="Nolan M."/>
            <person name="Tritt A."/>
            <person name="Clum A."/>
            <person name="Lipzen A."/>
            <person name="Daum C."/>
            <person name="Barry K."/>
            <person name="Grigoriev I.V."/>
            <person name="Vilgalys R."/>
        </authorList>
    </citation>
    <scope>NUCLEOTIDE SEQUENCE</scope>
    <source>
        <strain evidence="1">PMI_201</strain>
    </source>
</reference>
<comment type="caution">
    <text evidence="1">The sequence shown here is derived from an EMBL/GenBank/DDBJ whole genome shotgun (WGS) entry which is preliminary data.</text>
</comment>
<accession>A0AAD4KF11</accession>
<organism evidence="1 2">
    <name type="scientific">Talaromyces proteolyticus</name>
    <dbReference type="NCBI Taxonomy" id="1131652"/>
    <lineage>
        <taxon>Eukaryota</taxon>
        <taxon>Fungi</taxon>
        <taxon>Dikarya</taxon>
        <taxon>Ascomycota</taxon>
        <taxon>Pezizomycotina</taxon>
        <taxon>Eurotiomycetes</taxon>
        <taxon>Eurotiomycetidae</taxon>
        <taxon>Eurotiales</taxon>
        <taxon>Trichocomaceae</taxon>
        <taxon>Talaromyces</taxon>
        <taxon>Talaromyces sect. Bacilispori</taxon>
    </lineage>
</organism>
<keyword evidence="2" id="KW-1185">Reference proteome</keyword>
<dbReference type="RefSeq" id="XP_046066676.1">
    <property type="nucleotide sequence ID" value="XM_046222422.1"/>
</dbReference>
<name>A0AAD4KF11_9EURO</name>
<gene>
    <name evidence="1" type="ORF">BGW36DRAFT_56109</name>
</gene>
<dbReference type="EMBL" id="JAJTJA010000013">
    <property type="protein sequence ID" value="KAH8690480.1"/>
    <property type="molecule type" value="Genomic_DNA"/>
</dbReference>
<dbReference type="GeneID" id="70252709"/>
<protein>
    <submittedName>
        <fullName evidence="1">Uncharacterized protein</fullName>
    </submittedName>
</protein>
<dbReference type="AlphaFoldDB" id="A0AAD4KF11"/>